<dbReference type="NCBIfam" id="NF011676">
    <property type="entry name" value="PRK15095.1"/>
    <property type="match status" value="1"/>
</dbReference>
<dbReference type="PROSITE" id="PS50059">
    <property type="entry name" value="FKBP_PPIASE"/>
    <property type="match status" value="1"/>
</dbReference>
<evidence type="ECO:0000256" key="2">
    <source>
        <dbReference type="ARBA" id="ARBA00006577"/>
    </source>
</evidence>
<evidence type="ECO:0000256" key="3">
    <source>
        <dbReference type="ARBA" id="ARBA00013194"/>
    </source>
</evidence>
<evidence type="ECO:0000256" key="4">
    <source>
        <dbReference type="ARBA" id="ARBA00023110"/>
    </source>
</evidence>
<dbReference type="InterPro" id="IPR001179">
    <property type="entry name" value="PPIase_FKBP_dom"/>
</dbReference>
<dbReference type="EC" id="5.2.1.8" evidence="3"/>
<comment type="catalytic activity">
    <reaction evidence="1">
        <text>[protein]-peptidylproline (omega=180) = [protein]-peptidylproline (omega=0)</text>
        <dbReference type="Rhea" id="RHEA:16237"/>
        <dbReference type="Rhea" id="RHEA-COMP:10747"/>
        <dbReference type="Rhea" id="RHEA-COMP:10748"/>
        <dbReference type="ChEBI" id="CHEBI:83833"/>
        <dbReference type="ChEBI" id="CHEBI:83834"/>
        <dbReference type="EC" id="5.2.1.8"/>
    </reaction>
</comment>
<organism evidence="7">
    <name type="scientific">hydrothermal vent metagenome</name>
    <dbReference type="NCBI Taxonomy" id="652676"/>
    <lineage>
        <taxon>unclassified sequences</taxon>
        <taxon>metagenomes</taxon>
        <taxon>ecological metagenomes</taxon>
    </lineage>
</organism>
<accession>A0A3B1AG08</accession>
<dbReference type="Pfam" id="PF00254">
    <property type="entry name" value="FKBP_C"/>
    <property type="match status" value="1"/>
</dbReference>
<evidence type="ECO:0000256" key="5">
    <source>
        <dbReference type="ARBA" id="ARBA00023235"/>
    </source>
</evidence>
<protein>
    <recommendedName>
        <fullName evidence="3">peptidylprolyl isomerase</fullName>
        <ecNumber evidence="3">5.2.1.8</ecNumber>
    </recommendedName>
</protein>
<reference evidence="7" key="1">
    <citation type="submission" date="2018-06" db="EMBL/GenBank/DDBJ databases">
        <authorList>
            <person name="Zhirakovskaya E."/>
        </authorList>
    </citation>
    <scope>NUCLEOTIDE SEQUENCE</scope>
</reference>
<dbReference type="PANTHER" id="PTHR47861:SF4">
    <property type="entry name" value="FKBP-TYPE 16 KDA PEPTIDYL-PROLYL CIS-TRANS ISOMERASE"/>
    <property type="match status" value="1"/>
</dbReference>
<dbReference type="Gene3D" id="3.10.50.40">
    <property type="match status" value="1"/>
</dbReference>
<evidence type="ECO:0000313" key="7">
    <source>
        <dbReference type="EMBL" id="VAW91566.1"/>
    </source>
</evidence>
<evidence type="ECO:0000256" key="1">
    <source>
        <dbReference type="ARBA" id="ARBA00000971"/>
    </source>
</evidence>
<dbReference type="InterPro" id="IPR046357">
    <property type="entry name" value="PPIase_dom_sf"/>
</dbReference>
<comment type="similarity">
    <text evidence="2">Belongs to the FKBP-type PPIase family.</text>
</comment>
<gene>
    <name evidence="7" type="ORF">MNBD_GAMMA21-1089</name>
</gene>
<keyword evidence="4" id="KW-0697">Rotamase</keyword>
<dbReference type="AlphaFoldDB" id="A0A3B1AG08"/>
<dbReference type="GO" id="GO:0003755">
    <property type="term" value="F:peptidyl-prolyl cis-trans isomerase activity"/>
    <property type="evidence" value="ECO:0007669"/>
    <property type="project" value="UniProtKB-KW"/>
</dbReference>
<feature type="domain" description="PPIase FKBP-type" evidence="6">
    <location>
        <begin position="12"/>
        <end position="88"/>
    </location>
</feature>
<dbReference type="SUPFAM" id="SSF54534">
    <property type="entry name" value="FKBP-like"/>
    <property type="match status" value="1"/>
</dbReference>
<evidence type="ECO:0000259" key="6">
    <source>
        <dbReference type="PROSITE" id="PS50059"/>
    </source>
</evidence>
<dbReference type="Gene3D" id="2.40.10.330">
    <property type="match status" value="1"/>
</dbReference>
<keyword evidence="5" id="KW-0413">Isomerase</keyword>
<dbReference type="InterPro" id="IPR048261">
    <property type="entry name" value="SlpA/SlyD-like_ins_sf"/>
</dbReference>
<dbReference type="EMBL" id="UOFR01000012">
    <property type="protein sequence ID" value="VAW91566.1"/>
    <property type="molecule type" value="Genomic_DNA"/>
</dbReference>
<name>A0A3B1AG08_9ZZZZ</name>
<dbReference type="PANTHER" id="PTHR47861">
    <property type="entry name" value="FKBP-TYPE PEPTIDYL-PROLYL CIS-TRANS ISOMERASE SLYD"/>
    <property type="match status" value="1"/>
</dbReference>
<sequence length="156" mass="16733">MADIEQITIGPGTVVTMHFTLTMKDGPVADESEPNEPMTFTMGDGSLINGLEMAIMGLKPGDKNSVELDPLNAFGFSDPENIHYLPRNEFAEDLPVDPGTVISFSTPAGDEVPGTIKEVKDDVVTVDFNHPLAGHDVIFEVDIVDIKPPVARNANG</sequence>
<proteinExistence type="inferred from homology"/>